<evidence type="ECO:0000313" key="1">
    <source>
        <dbReference type="EMBL" id="MFD2658840.1"/>
    </source>
</evidence>
<protein>
    <recommendedName>
        <fullName evidence="3">CYTH domain-containing protein</fullName>
    </recommendedName>
</protein>
<evidence type="ECO:0008006" key="3">
    <source>
        <dbReference type="Google" id="ProtNLM"/>
    </source>
</evidence>
<organism evidence="1 2">
    <name type="scientific">Paenibacillus thailandensis</name>
    <dbReference type="NCBI Taxonomy" id="393250"/>
    <lineage>
        <taxon>Bacteria</taxon>
        <taxon>Bacillati</taxon>
        <taxon>Bacillota</taxon>
        <taxon>Bacilli</taxon>
        <taxon>Bacillales</taxon>
        <taxon>Paenibacillaceae</taxon>
        <taxon>Paenibacillus</taxon>
    </lineage>
</organism>
<dbReference type="RefSeq" id="WP_379268760.1">
    <property type="nucleotide sequence ID" value="NZ_JBHUGT010000027.1"/>
</dbReference>
<dbReference type="EMBL" id="JBHUMY010000001">
    <property type="protein sequence ID" value="MFD2658840.1"/>
    <property type="molecule type" value="Genomic_DNA"/>
</dbReference>
<gene>
    <name evidence="1" type="ORF">ACFSW5_01010</name>
</gene>
<proteinExistence type="predicted"/>
<keyword evidence="2" id="KW-1185">Reference proteome</keyword>
<accession>A0ABW5QRX3</accession>
<comment type="caution">
    <text evidence="1">The sequence shown here is derived from an EMBL/GenBank/DDBJ whole genome shotgun (WGS) entry which is preliminary data.</text>
</comment>
<dbReference type="Proteomes" id="UP001597493">
    <property type="component" value="Unassembled WGS sequence"/>
</dbReference>
<name>A0ABW5QRX3_9BACL</name>
<reference evidence="2" key="1">
    <citation type="journal article" date="2019" name="Int. J. Syst. Evol. Microbiol.">
        <title>The Global Catalogue of Microorganisms (GCM) 10K type strain sequencing project: providing services to taxonomists for standard genome sequencing and annotation.</title>
        <authorList>
            <consortium name="The Broad Institute Genomics Platform"/>
            <consortium name="The Broad Institute Genome Sequencing Center for Infectious Disease"/>
            <person name="Wu L."/>
            <person name="Ma J."/>
        </authorList>
    </citation>
    <scope>NUCLEOTIDE SEQUENCE [LARGE SCALE GENOMIC DNA]</scope>
    <source>
        <strain evidence="2">TISTR 1827</strain>
    </source>
</reference>
<sequence>MNRVISFSINPTEEEKAKATMRSLGVQSRWGKEWQSEVYFASIDGRIPDDAEVVNVEGWAFCCETNTRMMKLNREENLINEYELKRGYRGIFDATLHSGSRRILKCDSESQFEKVMQDEERISKRAEFEEFDWMLTIEHGVNIRTLISKALSTGLRRYVNRIRYWIEQFEKKELIEFVLKDEILIEEFELKDEDATFTRPNGVVEHNEVEPITFEPKKFFVDIDERFKRVV</sequence>
<evidence type="ECO:0000313" key="2">
    <source>
        <dbReference type="Proteomes" id="UP001597493"/>
    </source>
</evidence>